<dbReference type="SUPFAM" id="SSF50249">
    <property type="entry name" value="Nucleic acid-binding proteins"/>
    <property type="match status" value="4"/>
</dbReference>
<evidence type="ECO:0000256" key="4">
    <source>
        <dbReference type="ARBA" id="ARBA00022723"/>
    </source>
</evidence>
<dbReference type="CDD" id="cd04475">
    <property type="entry name" value="RPA1_DBD_B"/>
    <property type="match status" value="1"/>
</dbReference>
<keyword evidence="8 9" id="KW-0539">Nucleus</keyword>
<dbReference type="GO" id="GO:0006260">
    <property type="term" value="P:DNA replication"/>
    <property type="evidence" value="ECO:0007669"/>
    <property type="project" value="UniProtKB-KW"/>
</dbReference>
<dbReference type="Pfam" id="PF01336">
    <property type="entry name" value="tRNA_anti-codon"/>
    <property type="match status" value="1"/>
</dbReference>
<feature type="domain" description="OB" evidence="11">
    <location>
        <begin position="208"/>
        <end position="292"/>
    </location>
</feature>
<feature type="region of interest" description="Disordered" evidence="10">
    <location>
        <begin position="123"/>
        <end position="192"/>
    </location>
</feature>
<dbReference type="GO" id="GO:0005662">
    <property type="term" value="C:DNA replication factor A complex"/>
    <property type="evidence" value="ECO:0007669"/>
    <property type="project" value="UniProtKB-ARBA"/>
</dbReference>
<accession>A0A1Y2D4Q8</accession>
<organism evidence="15 16">
    <name type="scientific">Leucosporidium creatinivorum</name>
    <dbReference type="NCBI Taxonomy" id="106004"/>
    <lineage>
        <taxon>Eukaryota</taxon>
        <taxon>Fungi</taxon>
        <taxon>Dikarya</taxon>
        <taxon>Basidiomycota</taxon>
        <taxon>Pucciniomycotina</taxon>
        <taxon>Microbotryomycetes</taxon>
        <taxon>Leucosporidiales</taxon>
        <taxon>Leucosporidium</taxon>
    </lineage>
</organism>
<dbReference type="Pfam" id="PF16900">
    <property type="entry name" value="REPA_OB_2"/>
    <property type="match status" value="1"/>
</dbReference>
<dbReference type="GO" id="GO:0006310">
    <property type="term" value="P:DNA recombination"/>
    <property type="evidence" value="ECO:0007669"/>
    <property type="project" value="InterPro"/>
</dbReference>
<evidence type="ECO:0000259" key="14">
    <source>
        <dbReference type="Pfam" id="PF16900"/>
    </source>
</evidence>
<dbReference type="InterPro" id="IPR013955">
    <property type="entry name" value="Rep_factor-A_C"/>
</dbReference>
<dbReference type="OrthoDB" id="1751331at2759"/>
<comment type="subcellular location">
    <subcellularLocation>
        <location evidence="1 9">Nucleus</location>
    </subcellularLocation>
</comment>
<gene>
    <name evidence="15" type="ORF">BCR35DRAFT_310389</name>
</gene>
<evidence type="ECO:0000313" key="16">
    <source>
        <dbReference type="Proteomes" id="UP000193467"/>
    </source>
</evidence>
<dbReference type="STRING" id="106004.A0A1Y2D4Q8"/>
<name>A0A1Y2D4Q8_9BASI</name>
<evidence type="ECO:0000259" key="13">
    <source>
        <dbReference type="Pfam" id="PF08646"/>
    </source>
</evidence>
<evidence type="ECO:0000256" key="6">
    <source>
        <dbReference type="ARBA" id="ARBA00022833"/>
    </source>
</evidence>
<dbReference type="Proteomes" id="UP000193467">
    <property type="component" value="Unassembled WGS sequence"/>
</dbReference>
<evidence type="ECO:0000256" key="7">
    <source>
        <dbReference type="ARBA" id="ARBA00023125"/>
    </source>
</evidence>
<evidence type="ECO:0000256" key="2">
    <source>
        <dbReference type="ARBA" id="ARBA00005690"/>
    </source>
</evidence>
<dbReference type="GO" id="GO:0006281">
    <property type="term" value="P:DNA repair"/>
    <property type="evidence" value="ECO:0007669"/>
    <property type="project" value="InterPro"/>
</dbReference>
<dbReference type="CDD" id="cd04477">
    <property type="entry name" value="RPA1N"/>
    <property type="match status" value="1"/>
</dbReference>
<dbReference type="Pfam" id="PF08646">
    <property type="entry name" value="Rep_fac-A_C"/>
    <property type="match status" value="1"/>
</dbReference>
<dbReference type="PANTHER" id="PTHR47165">
    <property type="entry name" value="OS03G0429900 PROTEIN"/>
    <property type="match status" value="1"/>
</dbReference>
<evidence type="ECO:0000256" key="8">
    <source>
        <dbReference type="ARBA" id="ARBA00023242"/>
    </source>
</evidence>
<evidence type="ECO:0000259" key="12">
    <source>
        <dbReference type="Pfam" id="PF04057"/>
    </source>
</evidence>
<dbReference type="GO" id="GO:0000781">
    <property type="term" value="C:chromosome, telomeric region"/>
    <property type="evidence" value="ECO:0007669"/>
    <property type="project" value="UniProtKB-ARBA"/>
</dbReference>
<dbReference type="FunFam" id="2.40.50.140:FF:000117">
    <property type="entry name" value="Replication protein A subunit"/>
    <property type="match status" value="1"/>
</dbReference>
<dbReference type="FunFam" id="2.40.50.140:FF:000064">
    <property type="entry name" value="Replication protein A subunit"/>
    <property type="match status" value="1"/>
</dbReference>
<dbReference type="InterPro" id="IPR047192">
    <property type="entry name" value="Euk_RPA1_DBD_C"/>
</dbReference>
<reference evidence="15 16" key="1">
    <citation type="submission" date="2016-07" db="EMBL/GenBank/DDBJ databases">
        <title>Pervasive Adenine N6-methylation of Active Genes in Fungi.</title>
        <authorList>
            <consortium name="DOE Joint Genome Institute"/>
            <person name="Mondo S.J."/>
            <person name="Dannebaum R.O."/>
            <person name="Kuo R.C."/>
            <person name="Labutti K."/>
            <person name="Haridas S."/>
            <person name="Kuo A."/>
            <person name="Salamov A."/>
            <person name="Ahrendt S.R."/>
            <person name="Lipzen A."/>
            <person name="Sullivan W."/>
            <person name="Andreopoulos W.B."/>
            <person name="Clum A."/>
            <person name="Lindquist E."/>
            <person name="Daum C."/>
            <person name="Ramamoorthy G.K."/>
            <person name="Gryganskyi A."/>
            <person name="Culley D."/>
            <person name="Magnuson J.K."/>
            <person name="James T.Y."/>
            <person name="O'Malley M.A."/>
            <person name="Stajich J.E."/>
            <person name="Spatafora J.W."/>
            <person name="Visel A."/>
            <person name="Grigoriev I.V."/>
        </authorList>
    </citation>
    <scope>NUCLEOTIDE SEQUENCE [LARGE SCALE GENOMIC DNA]</scope>
    <source>
        <strain evidence="15 16">62-1032</strain>
    </source>
</reference>
<dbReference type="InterPro" id="IPR004591">
    <property type="entry name" value="Rfa1"/>
</dbReference>
<proteinExistence type="inferred from homology"/>
<dbReference type="AlphaFoldDB" id="A0A1Y2D4Q8"/>
<evidence type="ECO:0000256" key="9">
    <source>
        <dbReference type="RuleBase" id="RU364130"/>
    </source>
</evidence>
<feature type="domain" description="Replication factor-A protein 1 N-terminal" evidence="12">
    <location>
        <begin position="11"/>
        <end position="116"/>
    </location>
</feature>
<evidence type="ECO:0000256" key="5">
    <source>
        <dbReference type="ARBA" id="ARBA00022771"/>
    </source>
</evidence>
<keyword evidence="7 9" id="KW-0238">DNA-binding</keyword>
<dbReference type="GO" id="GO:0008270">
    <property type="term" value="F:zinc ion binding"/>
    <property type="evidence" value="ECO:0007669"/>
    <property type="project" value="UniProtKB-KW"/>
</dbReference>
<dbReference type="EMBL" id="MCGR01000099">
    <property type="protein sequence ID" value="ORY54262.1"/>
    <property type="molecule type" value="Genomic_DNA"/>
</dbReference>
<dbReference type="InterPro" id="IPR007199">
    <property type="entry name" value="Rep_factor-A_N"/>
</dbReference>
<dbReference type="InterPro" id="IPR004365">
    <property type="entry name" value="NA-bd_OB_tRNA"/>
</dbReference>
<feature type="domain" description="Replication protein A OB" evidence="14">
    <location>
        <begin position="317"/>
        <end position="412"/>
    </location>
</feature>
<evidence type="ECO:0000256" key="10">
    <source>
        <dbReference type="SAM" id="MobiDB-lite"/>
    </source>
</evidence>
<sequence length="629" mass="68614">MSEQQDLETTLSTGAIRAMYGAGAGDEDPIAVEPTLQVLSVKKVNPSANSTVDRYRLIVSDGEHFAQAMLATQLNGLLAQDPPAIEKNTIIKLTTYACNVVQNRRIIICLSLESIANYPEKIGQPQTIDPGPSAGGAGGGGGDVAMKDVKPDVKPAPAPAPAATTSGRGGSNASSTSAAKKQQSGRGGAKGGAPIYPIEGLSPYQNKWTIKARVTVKSDIRHWSNAKGDGKLFSVNLLDDTGEIKATGFNDACENLYPLFEEGKVYYISKARVNIAKKQFSNLSSEYEIMFEKDTDVQLCEDQSAAPQIKYNFVELGNLGSQEKDATVDVLGIVKDNGDLSEITAKATQKQIKKRELTIVDRSGYSVRVTLWGRSAETWQESDNGVFAFKGAKVGDFGGRTLSMGGQSTMTADPDIPEAHDLRGWFDTEGNAQSFQSYSNQMTSGSGATFRKDEFRTFEDVTADDSVGMGDKPDFFSSRATITFIKGDNLSYPACPTEKCNKKMSHEGNDEWRCEKCSQTYPAPEYRYILSLCVNDFTSQIWISGFNDLGLQLLGHSADEMQRLKEDDDPNFQAILNKAMGQTYNFNIRAKADTYQDQTKVRFHIQKAAKVDWVEAAKGMLETLEQWGA</sequence>
<feature type="domain" description="Replication factor A C-terminal" evidence="13">
    <location>
        <begin position="475"/>
        <end position="618"/>
    </location>
</feature>
<comment type="subunit">
    <text evidence="9">Component of the heterotrimeric canonical replication protein A complex (RPA).</text>
</comment>
<keyword evidence="16" id="KW-1185">Reference proteome</keyword>
<keyword evidence="5 9" id="KW-0863">Zinc-finger</keyword>
<evidence type="ECO:0000256" key="3">
    <source>
        <dbReference type="ARBA" id="ARBA00022705"/>
    </source>
</evidence>
<keyword evidence="3 9" id="KW-0235">DNA replication</keyword>
<dbReference type="GO" id="GO:0007004">
    <property type="term" value="P:telomere maintenance via telomerase"/>
    <property type="evidence" value="ECO:0007669"/>
    <property type="project" value="UniProtKB-ARBA"/>
</dbReference>
<dbReference type="GO" id="GO:0003677">
    <property type="term" value="F:DNA binding"/>
    <property type="evidence" value="ECO:0007669"/>
    <property type="project" value="UniProtKB-KW"/>
</dbReference>
<dbReference type="FunFam" id="2.40.50.140:FF:000041">
    <property type="entry name" value="Replication protein A subunit"/>
    <property type="match status" value="1"/>
</dbReference>
<feature type="compositionally biased region" description="Gly residues" evidence="10">
    <location>
        <begin position="133"/>
        <end position="143"/>
    </location>
</feature>
<dbReference type="NCBIfam" id="TIGR00617">
    <property type="entry name" value="rpa1"/>
    <property type="match status" value="1"/>
</dbReference>
<keyword evidence="6 9" id="KW-0862">Zinc</keyword>
<dbReference type="InterPro" id="IPR031657">
    <property type="entry name" value="REPA_OB_2"/>
</dbReference>
<dbReference type="Pfam" id="PF04057">
    <property type="entry name" value="Rep-A_N"/>
    <property type="match status" value="1"/>
</dbReference>
<dbReference type="InterPro" id="IPR012340">
    <property type="entry name" value="NA-bd_OB-fold"/>
</dbReference>
<dbReference type="Gene3D" id="2.40.50.140">
    <property type="entry name" value="Nucleic acid-binding proteins"/>
    <property type="match status" value="4"/>
</dbReference>
<dbReference type="InParanoid" id="A0A1Y2D4Q8"/>
<comment type="caution">
    <text evidence="15">The sequence shown here is derived from an EMBL/GenBank/DDBJ whole genome shotgun (WGS) entry which is preliminary data.</text>
</comment>
<evidence type="ECO:0000256" key="1">
    <source>
        <dbReference type="ARBA" id="ARBA00004123"/>
    </source>
</evidence>
<evidence type="ECO:0000259" key="11">
    <source>
        <dbReference type="Pfam" id="PF01336"/>
    </source>
</evidence>
<dbReference type="FunFam" id="2.40.50.140:FF:000090">
    <property type="entry name" value="Replication protein A subunit"/>
    <property type="match status" value="1"/>
</dbReference>
<dbReference type="PANTHER" id="PTHR47165:SF4">
    <property type="entry name" value="OS03G0429900 PROTEIN"/>
    <property type="match status" value="1"/>
</dbReference>
<evidence type="ECO:0000313" key="15">
    <source>
        <dbReference type="EMBL" id="ORY54262.1"/>
    </source>
</evidence>
<comment type="function">
    <text evidence="9">As part of the replication protein A (RPA/RP-A), a single-stranded DNA-binding heterotrimeric complex, may play an essential role in DNA replication, recombination and repair. Binds and stabilizes single-stranded DNA intermediates, preventing complementary DNA reannealing and recruiting different proteins involved in DNA metabolism.</text>
</comment>
<protein>
    <recommendedName>
        <fullName evidence="9">Replication protein A subunit</fullName>
    </recommendedName>
</protein>
<dbReference type="FunCoup" id="A0A1Y2D4Q8">
    <property type="interactions" value="676"/>
</dbReference>
<keyword evidence="4 9" id="KW-0479">Metal-binding</keyword>
<dbReference type="CDD" id="cd04474">
    <property type="entry name" value="RPA1_DBD_A"/>
    <property type="match status" value="1"/>
</dbReference>
<comment type="similarity">
    <text evidence="2 9">Belongs to the replication factor A protein 1 family.</text>
</comment>
<feature type="compositionally biased region" description="Low complexity" evidence="10">
    <location>
        <begin position="161"/>
        <end position="179"/>
    </location>
</feature>
<dbReference type="CDD" id="cd04476">
    <property type="entry name" value="RPA1_DBD_C"/>
    <property type="match status" value="1"/>
</dbReference>